<dbReference type="RefSeq" id="WP_189488647.1">
    <property type="nucleotide sequence ID" value="NZ_BMZB01000006.1"/>
</dbReference>
<dbReference type="Pfam" id="PF05299">
    <property type="entry name" value="Peptidase_M61"/>
    <property type="match status" value="1"/>
</dbReference>
<dbReference type="SUPFAM" id="SSF55486">
    <property type="entry name" value="Metalloproteases ('zincins'), catalytic domain"/>
    <property type="match status" value="1"/>
</dbReference>
<reference evidence="3" key="1">
    <citation type="journal article" date="2014" name="Int. J. Syst. Evol. Microbiol.">
        <title>Complete genome sequence of Corynebacterium casei LMG S-19264T (=DSM 44701T), isolated from a smear-ripened cheese.</title>
        <authorList>
            <consortium name="US DOE Joint Genome Institute (JGI-PGF)"/>
            <person name="Walter F."/>
            <person name="Albersmeier A."/>
            <person name="Kalinowski J."/>
            <person name="Ruckert C."/>
        </authorList>
    </citation>
    <scope>NUCLEOTIDE SEQUENCE</scope>
    <source>
        <strain evidence="3">KCTC 32296</strain>
    </source>
</reference>
<dbReference type="Gene3D" id="1.10.390.10">
    <property type="entry name" value="Neutral Protease Domain 2"/>
    <property type="match status" value="1"/>
</dbReference>
<keyword evidence="1" id="KW-0732">Signal</keyword>
<dbReference type="InterPro" id="IPR007963">
    <property type="entry name" value="Peptidase_M61_catalytic"/>
</dbReference>
<feature type="chain" id="PRO_5037646241" description="Peptidase M61 catalytic domain-containing protein" evidence="1">
    <location>
        <begin position="20"/>
        <end position="496"/>
    </location>
</feature>
<comment type="caution">
    <text evidence="3">The sequence shown here is derived from an EMBL/GenBank/DDBJ whole genome shotgun (WGS) entry which is preliminary data.</text>
</comment>
<dbReference type="Proteomes" id="UP000662572">
    <property type="component" value="Unassembled WGS sequence"/>
</dbReference>
<sequence>MIKVLLPIAAVLAAGAAQGQVLDMTWKPVRNAGGEVSAIEVTQVVNGVAGDKPFGLNAPVTYAAVTGVADRITGLKVTDRDGEISFTVSEDKPVSGGFPYYRHWTATRAITYPVTVSYSALVQPPNSLGGPAFGIRPSGGGVSGSGGGFLMLPENAGTTSSKVTWDLSGLEAGSVGVTTFGEGAFELKGAPQALTGGWLMAGPAQHYAIPGDSHFNAYWLGALPFDAEAEMVWASKAYKVLSTSFKYMDPAPDYRVFLRGLKTPPFGGGTALGNSFMFSMSETAQKDIHDIRITIFHEMGHQWVGGIEGGVADNWFTEGLNVYYTTILPLRGGLVSLDEYAALLNEQVANYYTSPARNWSADRIVGVGFGDEKIRHTPYVRGALYWADLDVKIRENSKGKRTLDSFLAPMFAARHKGERFDRAYFEAMLTAELGPQAVADFRAINIDGTKTIDPSPKAFGPCFTRKAAQLPGKDGVVDGFQYIRLKTVANKKCARW</sequence>
<reference evidence="3" key="2">
    <citation type="submission" date="2020-09" db="EMBL/GenBank/DDBJ databases">
        <authorList>
            <person name="Sun Q."/>
            <person name="Kim S."/>
        </authorList>
    </citation>
    <scope>NUCLEOTIDE SEQUENCE</scope>
    <source>
        <strain evidence="3">KCTC 32296</strain>
    </source>
</reference>
<dbReference type="EMBL" id="BMZB01000006">
    <property type="protein sequence ID" value="GGZ43537.1"/>
    <property type="molecule type" value="Genomic_DNA"/>
</dbReference>
<dbReference type="AlphaFoldDB" id="A0A918QEM0"/>
<dbReference type="InterPro" id="IPR027268">
    <property type="entry name" value="Peptidase_M4/M1_CTD_sf"/>
</dbReference>
<protein>
    <recommendedName>
        <fullName evidence="2">Peptidase M61 catalytic domain-containing protein</fullName>
    </recommendedName>
</protein>
<name>A0A918QEM0_9CAUL</name>
<accession>A0A918QEM0</accession>
<feature type="signal peptide" evidence="1">
    <location>
        <begin position="1"/>
        <end position="19"/>
    </location>
</feature>
<keyword evidence="4" id="KW-1185">Reference proteome</keyword>
<evidence type="ECO:0000313" key="3">
    <source>
        <dbReference type="EMBL" id="GGZ43537.1"/>
    </source>
</evidence>
<evidence type="ECO:0000259" key="2">
    <source>
        <dbReference type="Pfam" id="PF05299"/>
    </source>
</evidence>
<gene>
    <name evidence="3" type="ORF">GCM10011273_32960</name>
</gene>
<feature type="domain" description="Peptidase M61 catalytic" evidence="2">
    <location>
        <begin position="314"/>
        <end position="360"/>
    </location>
</feature>
<organism evidence="3 4">
    <name type="scientific">Asticcacaulis endophyticus</name>
    <dbReference type="NCBI Taxonomy" id="1395890"/>
    <lineage>
        <taxon>Bacteria</taxon>
        <taxon>Pseudomonadati</taxon>
        <taxon>Pseudomonadota</taxon>
        <taxon>Alphaproteobacteria</taxon>
        <taxon>Caulobacterales</taxon>
        <taxon>Caulobacteraceae</taxon>
        <taxon>Asticcacaulis</taxon>
    </lineage>
</organism>
<evidence type="ECO:0000256" key="1">
    <source>
        <dbReference type="SAM" id="SignalP"/>
    </source>
</evidence>
<proteinExistence type="predicted"/>
<evidence type="ECO:0000313" key="4">
    <source>
        <dbReference type="Proteomes" id="UP000662572"/>
    </source>
</evidence>